<comment type="cofactor">
    <cofactor evidence="11">
        <name>[4Fe-4S] cluster</name>
        <dbReference type="ChEBI" id="CHEBI:49883"/>
    </cofactor>
    <text evidence="11">Binds 1 [4Fe-4S] cluster per subunit.</text>
</comment>
<proteinExistence type="inferred from homology"/>
<keyword evidence="3 11" id="KW-0028">Amino-acid biosynthesis</keyword>
<accession>A0ABP9S8T2</accession>
<evidence type="ECO:0000313" key="15">
    <source>
        <dbReference type="EMBL" id="GAA5192205.1"/>
    </source>
</evidence>
<evidence type="ECO:0000259" key="13">
    <source>
        <dbReference type="Pfam" id="PF01077"/>
    </source>
</evidence>
<dbReference type="InterPro" id="IPR045854">
    <property type="entry name" value="NO2/SO3_Rdtase_4Fe4S_sf"/>
</dbReference>
<dbReference type="PROSITE" id="PS00365">
    <property type="entry name" value="NIR_SIR"/>
    <property type="match status" value="1"/>
</dbReference>
<dbReference type="InterPro" id="IPR006066">
    <property type="entry name" value="NO2/SO3_Rdtase_FeS/sirohaem_BS"/>
</dbReference>
<comment type="cofactor">
    <cofactor evidence="11">
        <name>siroheme</name>
        <dbReference type="ChEBI" id="CHEBI:60052"/>
    </cofactor>
    <text evidence="11">Binds 1 siroheme per subunit.</text>
</comment>
<dbReference type="Gene3D" id="3.30.413.10">
    <property type="entry name" value="Sulfite Reductase Hemoprotein, domain 1"/>
    <property type="match status" value="2"/>
</dbReference>
<keyword evidence="16" id="KW-1185">Reference proteome</keyword>
<feature type="binding site" evidence="11">
    <location>
        <position position="458"/>
    </location>
    <ligand>
        <name>[4Fe-4S] cluster</name>
        <dbReference type="ChEBI" id="CHEBI:49883"/>
    </ligand>
</feature>
<comment type="catalytic activity">
    <reaction evidence="11">
        <text>hydrogen sulfide + 3 NADP(+) + 3 H2O = sulfite + 3 NADPH + 4 H(+)</text>
        <dbReference type="Rhea" id="RHEA:13801"/>
        <dbReference type="ChEBI" id="CHEBI:15377"/>
        <dbReference type="ChEBI" id="CHEBI:15378"/>
        <dbReference type="ChEBI" id="CHEBI:17359"/>
        <dbReference type="ChEBI" id="CHEBI:29919"/>
        <dbReference type="ChEBI" id="CHEBI:57783"/>
        <dbReference type="ChEBI" id="CHEBI:58349"/>
        <dbReference type="EC" id="1.8.1.2"/>
    </reaction>
</comment>
<name>A0ABP9S8T2_9GAMM</name>
<evidence type="ECO:0000259" key="14">
    <source>
        <dbReference type="Pfam" id="PF03460"/>
    </source>
</evidence>
<evidence type="ECO:0000256" key="11">
    <source>
        <dbReference type="HAMAP-Rule" id="MF_01540"/>
    </source>
</evidence>
<gene>
    <name evidence="11 15" type="primary">cysI</name>
    <name evidence="15" type="ORF">GCM10025772_20820</name>
</gene>
<keyword evidence="5 11" id="KW-0479">Metal-binding</keyword>
<comment type="pathway">
    <text evidence="11">Sulfur metabolism; hydrogen sulfide biosynthesis; hydrogen sulfide from sulfite (NADPH route): step 1/1.</text>
</comment>
<feature type="domain" description="Nitrite/sulphite reductase 4Fe-4S" evidence="13">
    <location>
        <begin position="195"/>
        <end position="350"/>
    </location>
</feature>
<dbReference type="NCBIfam" id="NF010029">
    <property type="entry name" value="PRK13504.1"/>
    <property type="match status" value="1"/>
</dbReference>
<sequence>MNKPSATTPKTQGSVPEPEVNRLPEELKPLVVTGPLADNERLKRESDHLRGTIRADLADPLTGGFGADNFQLIRFHGMYQQDDRDIRAERAEQKLEPLHTVMLRARMPGGVITPAQWLAIDAFARDYTRYGSIRLTTRQTFQFHGVLKRHITLMHRTLHEIGIDSIATAGDVNRNVLCTSNPEQSGLHAEAHRWAQRISEHLLPRTRAYAEIWLDGEKVESTESEQEPILGDSYLPRKFKTTVVVPPHNDVDLHANDMNFVAIAERGTLVGFNLLVGGGLAMTFGDRSTYPRTADNLGFVPLDKVLDVATAVLTTQRDLGNRVNRKNAKTKYTLDRVGTEVFKAEVERRARLTLAPPRPFRLTGRGDQFGWTEGIDGKHNLTLFIENGRLLDAPGNPLKTGVAELARIHRGEFRMTANQNLIIAGVAPEERARIESLARQYGLLGDRASNQRKASMACVSLPTCPLAMAEAERFLPGFVDRLEAVLARHGLEQEAIIFRVTGCPNGCGRAMLAEVGLVGKGPGRYNLYLGGNREGTRIPRAYRDNLDEDAILTELDGLIGRWAGERQEDEGFGDFVVRVGVVAPVRVPKEDFHDQ</sequence>
<dbReference type="PANTHER" id="PTHR11493">
    <property type="entry name" value="SULFITE REDUCTASE [NADPH] SUBUNIT BETA-RELATED"/>
    <property type="match status" value="1"/>
</dbReference>
<dbReference type="PRINTS" id="PR00397">
    <property type="entry name" value="SIROHAEM"/>
</dbReference>
<dbReference type="Pfam" id="PF01077">
    <property type="entry name" value="NIR_SIR"/>
    <property type="match status" value="1"/>
</dbReference>
<keyword evidence="6 11" id="KW-0521">NADP</keyword>
<evidence type="ECO:0000256" key="12">
    <source>
        <dbReference type="SAM" id="MobiDB-lite"/>
    </source>
</evidence>
<keyword evidence="9 11" id="KW-0411">Iron-sulfur</keyword>
<comment type="caution">
    <text evidence="15">The sequence shown here is derived from an EMBL/GenBank/DDBJ whole genome shotgun (WGS) entry which is preliminary data.</text>
</comment>
<dbReference type="EMBL" id="BAABLF010000013">
    <property type="protein sequence ID" value="GAA5192205.1"/>
    <property type="molecule type" value="Genomic_DNA"/>
</dbReference>
<feature type="binding site" evidence="11">
    <location>
        <position position="503"/>
    </location>
    <ligand>
        <name>[4Fe-4S] cluster</name>
        <dbReference type="ChEBI" id="CHEBI:49883"/>
    </ligand>
</feature>
<keyword evidence="10 11" id="KW-0198">Cysteine biosynthesis</keyword>
<dbReference type="PANTHER" id="PTHR11493:SF47">
    <property type="entry name" value="SULFITE REDUCTASE [NADPH] SUBUNIT BETA"/>
    <property type="match status" value="1"/>
</dbReference>
<feature type="domain" description="Nitrite/Sulfite reductase ferredoxin-like" evidence="14">
    <location>
        <begin position="376"/>
        <end position="437"/>
    </location>
</feature>
<dbReference type="Proteomes" id="UP001501600">
    <property type="component" value="Unassembled WGS sequence"/>
</dbReference>
<dbReference type="EC" id="1.8.1.2" evidence="11"/>
<evidence type="ECO:0000256" key="3">
    <source>
        <dbReference type="ARBA" id="ARBA00022605"/>
    </source>
</evidence>
<keyword evidence="2 11" id="KW-0004">4Fe-4S</keyword>
<comment type="similarity">
    <text evidence="1 11">Belongs to the nitrite and sulfite reductase 4Fe-4S domain family.</text>
</comment>
<keyword evidence="8 11" id="KW-0408">Iron</keyword>
<dbReference type="Pfam" id="PF03460">
    <property type="entry name" value="NIR_SIR_ferr"/>
    <property type="match status" value="2"/>
</dbReference>
<comment type="function">
    <text evidence="11">Component of the sulfite reductase complex that catalyzes the 6-electron reduction of sulfite to sulfide. This is one of several activities required for the biosynthesis of L-cysteine from sulfate.</text>
</comment>
<dbReference type="HAMAP" id="MF_01540">
    <property type="entry name" value="CysI"/>
    <property type="match status" value="1"/>
</dbReference>
<feature type="binding site" description="axial binding residue" evidence="11">
    <location>
        <position position="507"/>
    </location>
    <ligand>
        <name>siroheme</name>
        <dbReference type="ChEBI" id="CHEBI:60052"/>
    </ligand>
    <ligandPart>
        <name>Fe</name>
        <dbReference type="ChEBI" id="CHEBI:18248"/>
    </ligandPart>
</feature>
<evidence type="ECO:0000313" key="16">
    <source>
        <dbReference type="Proteomes" id="UP001501600"/>
    </source>
</evidence>
<organism evidence="15 16">
    <name type="scientific">Ferrimonas gelatinilytica</name>
    <dbReference type="NCBI Taxonomy" id="1255257"/>
    <lineage>
        <taxon>Bacteria</taxon>
        <taxon>Pseudomonadati</taxon>
        <taxon>Pseudomonadota</taxon>
        <taxon>Gammaproteobacteria</taxon>
        <taxon>Alteromonadales</taxon>
        <taxon>Ferrimonadaceae</taxon>
        <taxon>Ferrimonas</taxon>
    </lineage>
</organism>
<feature type="binding site" evidence="11">
    <location>
        <position position="507"/>
    </location>
    <ligand>
        <name>[4Fe-4S] cluster</name>
        <dbReference type="ChEBI" id="CHEBI:49883"/>
    </ligand>
</feature>
<dbReference type="InterPro" id="IPR006067">
    <property type="entry name" value="NO2/SO3_Rdtase_4Fe4S_dom"/>
</dbReference>
<evidence type="ECO:0000256" key="5">
    <source>
        <dbReference type="ARBA" id="ARBA00022723"/>
    </source>
</evidence>
<evidence type="ECO:0000256" key="9">
    <source>
        <dbReference type="ARBA" id="ARBA00023014"/>
    </source>
</evidence>
<comment type="subunit">
    <text evidence="11">Alpha(8)-beta(8). The alpha component is a flavoprotein, the beta component is a hemoprotein.</text>
</comment>
<protein>
    <recommendedName>
        <fullName evidence="11">Sulfite reductase [NADPH] hemoprotein beta-component</fullName>
        <shortName evidence="11">SiR-HP</shortName>
        <shortName evidence="11">SiRHP</shortName>
        <ecNumber evidence="11">1.8.1.2</ecNumber>
    </recommendedName>
</protein>
<evidence type="ECO:0000256" key="6">
    <source>
        <dbReference type="ARBA" id="ARBA00022857"/>
    </source>
</evidence>
<dbReference type="InterPro" id="IPR005117">
    <property type="entry name" value="NiRdtase/SiRdtase_haem-b_fer"/>
</dbReference>
<evidence type="ECO:0000256" key="10">
    <source>
        <dbReference type="ARBA" id="ARBA00023192"/>
    </source>
</evidence>
<keyword evidence="4 11" id="KW-0349">Heme</keyword>
<evidence type="ECO:0000256" key="4">
    <source>
        <dbReference type="ARBA" id="ARBA00022617"/>
    </source>
</evidence>
<evidence type="ECO:0000256" key="2">
    <source>
        <dbReference type="ARBA" id="ARBA00022485"/>
    </source>
</evidence>
<keyword evidence="7 11" id="KW-0560">Oxidoreductase</keyword>
<feature type="binding site" evidence="11">
    <location>
        <position position="464"/>
    </location>
    <ligand>
        <name>[4Fe-4S] cluster</name>
        <dbReference type="ChEBI" id="CHEBI:49883"/>
    </ligand>
</feature>
<dbReference type="SUPFAM" id="SSF56014">
    <property type="entry name" value="Nitrite and sulphite reductase 4Fe-4S domain-like"/>
    <property type="match status" value="2"/>
</dbReference>
<feature type="compositionally biased region" description="Polar residues" evidence="12">
    <location>
        <begin position="1"/>
        <end position="14"/>
    </location>
</feature>
<dbReference type="NCBIfam" id="TIGR02041">
    <property type="entry name" value="CysI"/>
    <property type="match status" value="1"/>
</dbReference>
<evidence type="ECO:0000256" key="8">
    <source>
        <dbReference type="ARBA" id="ARBA00023004"/>
    </source>
</evidence>
<dbReference type="InterPro" id="IPR036136">
    <property type="entry name" value="Nit/Sulf_reduc_fer-like_dom_sf"/>
</dbReference>
<dbReference type="SUPFAM" id="SSF55124">
    <property type="entry name" value="Nitrite/Sulfite reductase N-terminal domain-like"/>
    <property type="match status" value="2"/>
</dbReference>
<feature type="region of interest" description="Disordered" evidence="12">
    <location>
        <begin position="1"/>
        <end position="26"/>
    </location>
</feature>
<reference evidence="16" key="1">
    <citation type="journal article" date="2019" name="Int. J. Syst. Evol. Microbiol.">
        <title>The Global Catalogue of Microorganisms (GCM) 10K type strain sequencing project: providing services to taxonomists for standard genome sequencing and annotation.</title>
        <authorList>
            <consortium name="The Broad Institute Genomics Platform"/>
            <consortium name="The Broad Institute Genome Sequencing Center for Infectious Disease"/>
            <person name="Wu L."/>
            <person name="Ma J."/>
        </authorList>
    </citation>
    <scope>NUCLEOTIDE SEQUENCE [LARGE SCALE GENOMIC DNA]</scope>
    <source>
        <strain evidence="16">JCM 18720</strain>
    </source>
</reference>
<evidence type="ECO:0000256" key="7">
    <source>
        <dbReference type="ARBA" id="ARBA00023002"/>
    </source>
</evidence>
<evidence type="ECO:0000256" key="1">
    <source>
        <dbReference type="ARBA" id="ARBA00010429"/>
    </source>
</evidence>
<dbReference type="InterPro" id="IPR011786">
    <property type="entry name" value="CysI"/>
</dbReference>
<dbReference type="InterPro" id="IPR045169">
    <property type="entry name" value="NO2/SO3_Rdtase_4Fe4S_prot"/>
</dbReference>
<feature type="domain" description="Nitrite/Sulfite reductase ferredoxin-like" evidence="14">
    <location>
        <begin position="99"/>
        <end position="160"/>
    </location>
</feature>